<dbReference type="KEGG" id="lao:AOX59_12385"/>
<protein>
    <submittedName>
        <fullName evidence="5">HxlR family transcriptional regulator</fullName>
    </submittedName>
</protein>
<name>A0A0U4F1E1_9BACI</name>
<evidence type="ECO:0000256" key="1">
    <source>
        <dbReference type="ARBA" id="ARBA00023015"/>
    </source>
</evidence>
<dbReference type="PROSITE" id="PS51118">
    <property type="entry name" value="HTH_HXLR"/>
    <property type="match status" value="1"/>
</dbReference>
<gene>
    <name evidence="5" type="ORF">AOX59_12385</name>
</gene>
<keyword evidence="6" id="KW-1185">Reference proteome</keyword>
<dbReference type="InterPro" id="IPR002577">
    <property type="entry name" value="HTH_HxlR"/>
</dbReference>
<evidence type="ECO:0000313" key="6">
    <source>
        <dbReference type="Proteomes" id="UP000050331"/>
    </source>
</evidence>
<dbReference type="PANTHER" id="PTHR33204">
    <property type="entry name" value="TRANSCRIPTIONAL REGULATOR, MARR FAMILY"/>
    <property type="match status" value="1"/>
</dbReference>
<proteinExistence type="predicted"/>
<dbReference type="GO" id="GO:0003677">
    <property type="term" value="F:DNA binding"/>
    <property type="evidence" value="ECO:0007669"/>
    <property type="project" value="UniProtKB-KW"/>
</dbReference>
<dbReference type="Pfam" id="PF01638">
    <property type="entry name" value="HxlR"/>
    <property type="match status" value="1"/>
</dbReference>
<evidence type="ECO:0000313" key="5">
    <source>
        <dbReference type="EMBL" id="ALX49319.1"/>
    </source>
</evidence>
<keyword evidence="3" id="KW-0804">Transcription</keyword>
<dbReference type="STRING" id="1472767.AOX59_12385"/>
<dbReference type="AlphaFoldDB" id="A0A0U4F1E1"/>
<reference evidence="5 6" key="1">
    <citation type="submission" date="2016-01" db="EMBL/GenBank/DDBJ databases">
        <title>Complete genome sequence of strain Lentibacillus amyloliquefaciens LAM0015T isolated from saline sediment.</title>
        <authorList>
            <person name="Wang J.-L."/>
            <person name="He M.-X."/>
        </authorList>
    </citation>
    <scope>NUCLEOTIDE SEQUENCE [LARGE SCALE GENOMIC DNA]</scope>
    <source>
        <strain evidence="5 6">LAM0015</strain>
    </source>
</reference>
<dbReference type="RefSeq" id="WP_068445986.1">
    <property type="nucleotide sequence ID" value="NZ_CP013862.1"/>
</dbReference>
<dbReference type="InterPro" id="IPR036390">
    <property type="entry name" value="WH_DNA-bd_sf"/>
</dbReference>
<feature type="domain" description="HTH hxlR-type" evidence="4">
    <location>
        <begin position="6"/>
        <end position="108"/>
    </location>
</feature>
<dbReference type="Proteomes" id="UP000050331">
    <property type="component" value="Chromosome"/>
</dbReference>
<evidence type="ECO:0000256" key="2">
    <source>
        <dbReference type="ARBA" id="ARBA00023125"/>
    </source>
</evidence>
<sequence length="111" mass="12633">MNTRVCPYIEASFDIIGKKWNGRLIHYLSLCENQSAHFSDIKQELSGITSRALSMKLTELVEFGLINKNVTSDSSVIITYSLTEKGAELAKSLKPIQEWAKRYVNLEEKIH</sequence>
<evidence type="ECO:0000259" key="4">
    <source>
        <dbReference type="PROSITE" id="PS51118"/>
    </source>
</evidence>
<dbReference type="OrthoDB" id="9800966at2"/>
<dbReference type="SUPFAM" id="SSF46785">
    <property type="entry name" value="Winged helix' DNA-binding domain"/>
    <property type="match status" value="1"/>
</dbReference>
<accession>A0A0U4F1E1</accession>
<dbReference type="Gene3D" id="1.10.10.10">
    <property type="entry name" value="Winged helix-like DNA-binding domain superfamily/Winged helix DNA-binding domain"/>
    <property type="match status" value="1"/>
</dbReference>
<dbReference type="EMBL" id="CP013862">
    <property type="protein sequence ID" value="ALX49319.1"/>
    <property type="molecule type" value="Genomic_DNA"/>
</dbReference>
<keyword evidence="1" id="KW-0805">Transcription regulation</keyword>
<evidence type="ECO:0000256" key="3">
    <source>
        <dbReference type="ARBA" id="ARBA00023163"/>
    </source>
</evidence>
<dbReference type="PANTHER" id="PTHR33204:SF37">
    <property type="entry name" value="HTH-TYPE TRANSCRIPTIONAL REGULATOR YODB"/>
    <property type="match status" value="1"/>
</dbReference>
<dbReference type="InterPro" id="IPR036388">
    <property type="entry name" value="WH-like_DNA-bd_sf"/>
</dbReference>
<organism evidence="5 6">
    <name type="scientific">Lentibacillus amyloliquefaciens</name>
    <dbReference type="NCBI Taxonomy" id="1472767"/>
    <lineage>
        <taxon>Bacteria</taxon>
        <taxon>Bacillati</taxon>
        <taxon>Bacillota</taxon>
        <taxon>Bacilli</taxon>
        <taxon>Bacillales</taxon>
        <taxon>Bacillaceae</taxon>
        <taxon>Lentibacillus</taxon>
    </lineage>
</organism>
<keyword evidence="2" id="KW-0238">DNA-binding</keyword>